<name>A0A0A9EN84_ARUDO</name>
<accession>A0A0A9EN84</accession>
<organism evidence="1">
    <name type="scientific">Arundo donax</name>
    <name type="common">Giant reed</name>
    <name type="synonym">Donax arundinaceus</name>
    <dbReference type="NCBI Taxonomy" id="35708"/>
    <lineage>
        <taxon>Eukaryota</taxon>
        <taxon>Viridiplantae</taxon>
        <taxon>Streptophyta</taxon>
        <taxon>Embryophyta</taxon>
        <taxon>Tracheophyta</taxon>
        <taxon>Spermatophyta</taxon>
        <taxon>Magnoliopsida</taxon>
        <taxon>Liliopsida</taxon>
        <taxon>Poales</taxon>
        <taxon>Poaceae</taxon>
        <taxon>PACMAD clade</taxon>
        <taxon>Arundinoideae</taxon>
        <taxon>Arundineae</taxon>
        <taxon>Arundo</taxon>
    </lineage>
</organism>
<reference evidence="1" key="2">
    <citation type="journal article" date="2015" name="Data Brief">
        <title>Shoot transcriptome of the giant reed, Arundo donax.</title>
        <authorList>
            <person name="Barrero R.A."/>
            <person name="Guerrero F.D."/>
            <person name="Moolhuijzen P."/>
            <person name="Goolsby J.A."/>
            <person name="Tidwell J."/>
            <person name="Bellgard S.E."/>
            <person name="Bellgard M.I."/>
        </authorList>
    </citation>
    <scope>NUCLEOTIDE SEQUENCE</scope>
    <source>
        <tissue evidence="1">Shoot tissue taken approximately 20 cm above the soil surface</tissue>
    </source>
</reference>
<evidence type="ECO:0000313" key="1">
    <source>
        <dbReference type="EMBL" id="JAD97497.1"/>
    </source>
</evidence>
<sequence>MHSNPTEILFFIVLLPVVVL</sequence>
<reference evidence="1" key="1">
    <citation type="submission" date="2014-09" db="EMBL/GenBank/DDBJ databases">
        <authorList>
            <person name="Magalhaes I.L.F."/>
            <person name="Oliveira U."/>
            <person name="Santos F.R."/>
            <person name="Vidigal T.H.D.A."/>
            <person name="Brescovit A.D."/>
            <person name="Santos A.J."/>
        </authorList>
    </citation>
    <scope>NUCLEOTIDE SEQUENCE</scope>
    <source>
        <tissue evidence="1">Shoot tissue taken approximately 20 cm above the soil surface</tissue>
    </source>
</reference>
<protein>
    <submittedName>
        <fullName evidence="1">Uncharacterized protein</fullName>
    </submittedName>
</protein>
<proteinExistence type="predicted"/>
<dbReference type="AlphaFoldDB" id="A0A0A9EN84"/>
<dbReference type="EMBL" id="GBRH01200398">
    <property type="protein sequence ID" value="JAD97497.1"/>
    <property type="molecule type" value="Transcribed_RNA"/>
</dbReference>